<dbReference type="InterPro" id="IPR001647">
    <property type="entry name" value="HTH_TetR"/>
</dbReference>
<dbReference type="Proteomes" id="UP001442364">
    <property type="component" value="Unassembled WGS sequence"/>
</dbReference>
<evidence type="ECO:0000256" key="2">
    <source>
        <dbReference type="PROSITE-ProRule" id="PRU00335"/>
    </source>
</evidence>
<protein>
    <submittedName>
        <fullName evidence="4">TetR-like C-terminal domain-containing protein</fullName>
    </submittedName>
</protein>
<feature type="domain" description="HTH tetR-type" evidence="3">
    <location>
        <begin position="3"/>
        <end position="63"/>
    </location>
</feature>
<accession>A0ABV1C061</accession>
<sequence>MAKFTKRAIMLSLLKLLKQKSVDKVTVKDICDECEINRNTFYYYFKDIYDVLNNIFMEEIEKNLREAGSNGSFYEEYSRAAEILVEYKDVVIHVYNSRNRDIITNYLEKMTAEVVRSYIAAKSEGENISEKDLEFMSYFYGYAIIGSTYKWIESGMQADFEHFIARISESIDATLPVMISKAKANSN</sequence>
<dbReference type="Pfam" id="PF14278">
    <property type="entry name" value="TetR_C_8"/>
    <property type="match status" value="1"/>
</dbReference>
<name>A0ABV1C061_9FIRM</name>
<dbReference type="Gene3D" id="1.10.357.10">
    <property type="entry name" value="Tetracycline Repressor, domain 2"/>
    <property type="match status" value="1"/>
</dbReference>
<organism evidence="4 5">
    <name type="scientific">[Lactobacillus] rogosae</name>
    <dbReference type="NCBI Taxonomy" id="706562"/>
    <lineage>
        <taxon>Bacteria</taxon>
        <taxon>Bacillati</taxon>
        <taxon>Bacillota</taxon>
        <taxon>Clostridia</taxon>
        <taxon>Lachnospirales</taxon>
        <taxon>Lachnospiraceae</taxon>
        <taxon>Lachnospira</taxon>
    </lineage>
</organism>
<evidence type="ECO:0000313" key="5">
    <source>
        <dbReference type="Proteomes" id="UP001442364"/>
    </source>
</evidence>
<proteinExistence type="predicted"/>
<gene>
    <name evidence="4" type="ORF">WMO14_12040</name>
</gene>
<evidence type="ECO:0000313" key="4">
    <source>
        <dbReference type="EMBL" id="MEQ2380588.1"/>
    </source>
</evidence>
<keyword evidence="5" id="KW-1185">Reference proteome</keyword>
<dbReference type="Pfam" id="PF00440">
    <property type="entry name" value="TetR_N"/>
    <property type="match status" value="1"/>
</dbReference>
<dbReference type="InterPro" id="IPR050624">
    <property type="entry name" value="HTH-type_Tx_Regulator"/>
</dbReference>
<evidence type="ECO:0000259" key="3">
    <source>
        <dbReference type="PROSITE" id="PS50977"/>
    </source>
</evidence>
<dbReference type="PROSITE" id="PS50977">
    <property type="entry name" value="HTH_TETR_2"/>
    <property type="match status" value="1"/>
</dbReference>
<dbReference type="PANTHER" id="PTHR43479:SF7">
    <property type="entry name" value="TETR-FAMILY TRANSCRIPTIONAL REGULATOR"/>
    <property type="match status" value="1"/>
</dbReference>
<reference evidence="4 5" key="1">
    <citation type="submission" date="2024-03" db="EMBL/GenBank/DDBJ databases">
        <title>Human intestinal bacterial collection.</title>
        <authorList>
            <person name="Pauvert C."/>
            <person name="Hitch T.C.A."/>
            <person name="Clavel T."/>
        </authorList>
    </citation>
    <scope>NUCLEOTIDE SEQUENCE [LARGE SCALE GENOMIC DNA]</scope>
    <source>
        <strain evidence="4 5">CLA-AA-H255</strain>
    </source>
</reference>
<dbReference type="InterPro" id="IPR009057">
    <property type="entry name" value="Homeodomain-like_sf"/>
</dbReference>
<dbReference type="SUPFAM" id="SSF46689">
    <property type="entry name" value="Homeodomain-like"/>
    <property type="match status" value="1"/>
</dbReference>
<dbReference type="InterPro" id="IPR039532">
    <property type="entry name" value="TetR_C_Firmicutes"/>
</dbReference>
<dbReference type="PANTHER" id="PTHR43479">
    <property type="entry name" value="ACREF/ENVCD OPERON REPRESSOR-RELATED"/>
    <property type="match status" value="1"/>
</dbReference>
<feature type="DNA-binding region" description="H-T-H motif" evidence="2">
    <location>
        <begin position="26"/>
        <end position="45"/>
    </location>
</feature>
<dbReference type="RefSeq" id="WP_349153902.1">
    <property type="nucleotide sequence ID" value="NZ_DAWDIQ010000035.1"/>
</dbReference>
<evidence type="ECO:0000256" key="1">
    <source>
        <dbReference type="ARBA" id="ARBA00023125"/>
    </source>
</evidence>
<dbReference type="EMBL" id="JBBMER010000010">
    <property type="protein sequence ID" value="MEQ2380588.1"/>
    <property type="molecule type" value="Genomic_DNA"/>
</dbReference>
<keyword evidence="1 2" id="KW-0238">DNA-binding</keyword>
<comment type="caution">
    <text evidence="4">The sequence shown here is derived from an EMBL/GenBank/DDBJ whole genome shotgun (WGS) entry which is preliminary data.</text>
</comment>